<reference evidence="3" key="1">
    <citation type="submission" date="2021-01" db="EMBL/GenBank/DDBJ databases">
        <title>Caligus Genome Assembly.</title>
        <authorList>
            <person name="Gallardo-Escarate C."/>
        </authorList>
    </citation>
    <scope>NUCLEOTIDE SEQUENCE [LARGE SCALE GENOMIC DNA]</scope>
</reference>
<feature type="domain" description="Dipeptidylpeptidase IV N-terminal" evidence="1">
    <location>
        <begin position="18"/>
        <end position="189"/>
    </location>
</feature>
<evidence type="ECO:0000313" key="2">
    <source>
        <dbReference type="EMBL" id="QQP54099.1"/>
    </source>
</evidence>
<dbReference type="EMBL" id="CP045893">
    <property type="protein sequence ID" value="QQP54099.1"/>
    <property type="molecule type" value="Genomic_DNA"/>
</dbReference>
<dbReference type="AlphaFoldDB" id="A0A7T8KDW1"/>
<name>A0A7T8KDW1_CALRO</name>
<accession>A0A7T8KDW1</accession>
<dbReference type="GO" id="GO:0006508">
    <property type="term" value="P:proteolysis"/>
    <property type="evidence" value="ECO:0007669"/>
    <property type="project" value="InterPro"/>
</dbReference>
<feature type="non-terminal residue" evidence="2">
    <location>
        <position position="1"/>
    </location>
</feature>
<keyword evidence="3" id="KW-1185">Reference proteome</keyword>
<protein>
    <recommendedName>
        <fullName evidence="1">Dipeptidylpeptidase IV N-terminal domain-containing protein</fullName>
    </recommendedName>
</protein>
<proteinExistence type="predicted"/>
<feature type="non-terminal residue" evidence="2">
    <location>
        <position position="200"/>
    </location>
</feature>
<dbReference type="OrthoDB" id="16520at2759"/>
<gene>
    <name evidence="2" type="ORF">FKW44_006814</name>
</gene>
<dbReference type="Proteomes" id="UP000595437">
    <property type="component" value="Chromosome 4"/>
</dbReference>
<dbReference type="InterPro" id="IPR050278">
    <property type="entry name" value="Serine_Prot_S9B/DPPIV"/>
</dbReference>
<evidence type="ECO:0000259" key="1">
    <source>
        <dbReference type="Pfam" id="PF00930"/>
    </source>
</evidence>
<dbReference type="InterPro" id="IPR002469">
    <property type="entry name" value="Peptidase_S9B_N"/>
</dbReference>
<dbReference type="GO" id="GO:0008239">
    <property type="term" value="F:dipeptidyl-peptidase activity"/>
    <property type="evidence" value="ECO:0007669"/>
    <property type="project" value="TreeGrafter"/>
</dbReference>
<dbReference type="PANTHER" id="PTHR11731:SF193">
    <property type="entry name" value="DIPEPTIDYL PEPTIDASE 9"/>
    <property type="match status" value="1"/>
</dbReference>
<organism evidence="2 3">
    <name type="scientific">Caligus rogercresseyi</name>
    <name type="common">Sea louse</name>
    <dbReference type="NCBI Taxonomy" id="217165"/>
    <lineage>
        <taxon>Eukaryota</taxon>
        <taxon>Metazoa</taxon>
        <taxon>Ecdysozoa</taxon>
        <taxon>Arthropoda</taxon>
        <taxon>Crustacea</taxon>
        <taxon>Multicrustacea</taxon>
        <taxon>Hexanauplia</taxon>
        <taxon>Copepoda</taxon>
        <taxon>Siphonostomatoida</taxon>
        <taxon>Caligidae</taxon>
        <taxon>Caligus</taxon>
    </lineage>
</organism>
<dbReference type="PANTHER" id="PTHR11731">
    <property type="entry name" value="PROTEASE FAMILY S9B,C DIPEPTIDYL-PEPTIDASE IV-RELATED"/>
    <property type="match status" value="1"/>
</dbReference>
<dbReference type="Gene3D" id="2.140.10.30">
    <property type="entry name" value="Dipeptidylpeptidase IV, N-terminal domain"/>
    <property type="match status" value="1"/>
</dbReference>
<sequence length="200" mass="22939">VDESEVELLRSSSGECIEELRFPRAGTNNAKSILKLLQFRLRNEEEICELTHFGLQNALENLFPWMEYLVRLGWMPDGENIWLQILNRRQVLIELVMLPLKLFLPVQHNGNESLTNGNSSSESHPASGQIQILCSHQSDTWIKVNDILSFLPPSSTEDHDRGNAIKFIWASEETGWRHLYLYTVQLSSPSEANNSDVFEE</sequence>
<evidence type="ECO:0000313" key="3">
    <source>
        <dbReference type="Proteomes" id="UP000595437"/>
    </source>
</evidence>
<dbReference type="Pfam" id="PF00930">
    <property type="entry name" value="DPPIV_N"/>
    <property type="match status" value="1"/>
</dbReference>